<proteinExistence type="predicted"/>
<keyword evidence="2" id="KW-1185">Reference proteome</keyword>
<evidence type="ECO:0000313" key="1">
    <source>
        <dbReference type="EMBL" id="OJG46335.1"/>
    </source>
</evidence>
<organism evidence="1 2">
    <name type="scientific">Enterococcus hermanniensis</name>
    <dbReference type="NCBI Taxonomy" id="249189"/>
    <lineage>
        <taxon>Bacteria</taxon>
        <taxon>Bacillati</taxon>
        <taxon>Bacillota</taxon>
        <taxon>Bacilli</taxon>
        <taxon>Lactobacillales</taxon>
        <taxon>Enterococcaceae</taxon>
        <taxon>Enterococcus</taxon>
    </lineage>
</organism>
<dbReference type="AlphaFoldDB" id="A0A1L8TPT0"/>
<dbReference type="OrthoDB" id="2194814at2"/>
<reference evidence="1 2" key="1">
    <citation type="submission" date="2014-12" db="EMBL/GenBank/DDBJ databases">
        <title>Draft genome sequences of 29 type strains of Enterococci.</title>
        <authorList>
            <person name="Zhong Z."/>
            <person name="Sun Z."/>
            <person name="Liu W."/>
            <person name="Zhang W."/>
            <person name="Zhang H."/>
        </authorList>
    </citation>
    <scope>NUCLEOTIDE SEQUENCE [LARGE SCALE GENOMIC DNA]</scope>
    <source>
        <strain evidence="1 2">DSM 17122</strain>
    </source>
</reference>
<dbReference type="Proteomes" id="UP000182077">
    <property type="component" value="Unassembled WGS sequence"/>
</dbReference>
<comment type="caution">
    <text evidence="1">The sequence shown here is derived from an EMBL/GenBank/DDBJ whole genome shotgun (WGS) entry which is preliminary data.</text>
</comment>
<name>A0A1L8TPT0_9ENTE</name>
<dbReference type="EMBL" id="JXKQ01000003">
    <property type="protein sequence ID" value="OJG46335.1"/>
    <property type="molecule type" value="Genomic_DNA"/>
</dbReference>
<evidence type="ECO:0000313" key="2">
    <source>
        <dbReference type="Proteomes" id="UP000182077"/>
    </source>
</evidence>
<sequence>MNKHPFTMRQLFHLKPETLEKRITIFYAEKQDAETLLRLIIVFQVRAALGTEGIEKPCCELVRNLYIQKEYRSVPAFKRFYYQFEGYFSQAEWQEILQELFPFLPKYIAWKVAQLLVRIDIATMHRGTVP</sequence>
<accession>A0A1L8TPT0</accession>
<protein>
    <submittedName>
        <fullName evidence="1">Uncharacterized protein</fullName>
    </submittedName>
</protein>
<gene>
    <name evidence="1" type="ORF">RV04_GL001501</name>
</gene>
<dbReference type="RefSeq" id="WP_071857413.1">
    <property type="nucleotide sequence ID" value="NZ_JBHSHK010000001.1"/>
</dbReference>